<comment type="caution">
    <text evidence="1">The sequence shown here is derived from an EMBL/GenBank/DDBJ whole genome shotgun (WGS) entry which is preliminary data.</text>
</comment>
<protein>
    <submittedName>
        <fullName evidence="1">Uncharacterized protein</fullName>
    </submittedName>
</protein>
<proteinExistence type="predicted"/>
<sequence length="85" mass="9383">MAKQVQVFFKTKAGRNATGYSSDKGEIVHAIIGNNGKHGYTALCGASPKDWSEWEEAEATCEKCLKRLTYMDYEPPAIDPDAPPF</sequence>
<organism evidence="1 2">
    <name type="scientific">Vibrio harveyi</name>
    <name type="common">Beneckea harveyi</name>
    <dbReference type="NCBI Taxonomy" id="669"/>
    <lineage>
        <taxon>Bacteria</taxon>
        <taxon>Pseudomonadati</taxon>
        <taxon>Pseudomonadota</taxon>
        <taxon>Gammaproteobacteria</taxon>
        <taxon>Vibrionales</taxon>
        <taxon>Vibrionaceae</taxon>
        <taxon>Vibrio</taxon>
    </lineage>
</organism>
<reference evidence="1 2" key="1">
    <citation type="submission" date="2018-08" db="EMBL/GenBank/DDBJ databases">
        <title>Vibrio harveyi strains pathogenic to white snook Centropomus viridis Lockington (1877) and potential probiotic bacteria.</title>
        <authorList>
            <person name="Soto-Rodriguez S."/>
            <person name="Gomez-Gil B."/>
            <person name="Lozano-Olvera R."/>
        </authorList>
    </citation>
    <scope>NUCLEOTIDE SEQUENCE [LARGE SCALE GENOMIC DNA]</scope>
    <source>
        <strain evidence="1 2">CAIM 1508</strain>
    </source>
</reference>
<gene>
    <name evidence="1" type="ORF">DS957_003915</name>
</gene>
<dbReference type="Proteomes" id="UP000253437">
    <property type="component" value="Unassembled WGS sequence"/>
</dbReference>
<dbReference type="AlphaFoldDB" id="A0A8B3DMK4"/>
<name>A0A8B3DMK4_VIBHA</name>
<evidence type="ECO:0000313" key="1">
    <source>
        <dbReference type="EMBL" id="RIW17922.1"/>
    </source>
</evidence>
<evidence type="ECO:0000313" key="2">
    <source>
        <dbReference type="Proteomes" id="UP000253437"/>
    </source>
</evidence>
<accession>A0A8B3DMK4</accession>
<dbReference type="EMBL" id="QOUW02000007">
    <property type="protein sequence ID" value="RIW17922.1"/>
    <property type="molecule type" value="Genomic_DNA"/>
</dbReference>
<dbReference type="RefSeq" id="WP_114091682.1">
    <property type="nucleotide sequence ID" value="NZ_QOUW02000007.1"/>
</dbReference>